<sequence length="596" mass="65845">MGSRAIRGRVIDEGDRPISGLVILAHGNYIWPFNQQLLGRTITDDEGKYSISYSPNKYMQLLGQAPDITITILDRTGTRELAMTDKFRHVNDDALNVPAIMVPRASAEGMAATLGGLNPSRLTRNNDAEVLIDGMSAFASMVAAIEKAQYTIHILQLSFSPDLIAIFTGGEIPSCATRPKDVLAQKLLEANQRGVKVRILLNENLFAPSTVDELRDFFKNAGNNSVDVRPFPLVNNAVHAKSLTVDSQDNSRAEAFIIGSPFEQAYWDTPNHLIFDHRRGSGNPGIGNKPIHDVCIRLRGPAVAHVEETFVELWNFRSREEHSADIIPPPKPLKAAGTQSVQVVRTFPAEILPEITTGETGILEAYQRAIGNAQDFIYLENQYFTSQTISDALSQALSMNPGLQIILLLNENTDVPAYKELQNNLLGQLGSSHPRIGAFSLWRTGPSAESIELKQCYIHSKVAVIDDRWGTVGSANLDGISMEAYIDIIEREKPPRNVEVNAVLFDGIQGEPATGKVAQMRRELWAEHLGLQHRALDSPPPGGWLELWRNAVRANIESLNDHQTMKGRILPYSPELSAREQLISHGIDISKFHVPD</sequence>
<gene>
    <name evidence="6" type="ORF">MNV_1100004</name>
</gene>
<comment type="catalytic activity">
    <reaction evidence="1">
        <text>a 1,2-diacyl-sn-glycero-3-phosphocholine + H2O = a 1,2-diacyl-sn-glycero-3-phosphate + choline + H(+)</text>
        <dbReference type="Rhea" id="RHEA:14445"/>
        <dbReference type="ChEBI" id="CHEBI:15354"/>
        <dbReference type="ChEBI" id="CHEBI:15377"/>
        <dbReference type="ChEBI" id="CHEBI:15378"/>
        <dbReference type="ChEBI" id="CHEBI:57643"/>
        <dbReference type="ChEBI" id="CHEBI:58608"/>
        <dbReference type="EC" id="3.1.4.4"/>
    </reaction>
</comment>
<dbReference type="PROSITE" id="PS50035">
    <property type="entry name" value="PLD"/>
    <property type="match status" value="1"/>
</dbReference>
<dbReference type="PANTHER" id="PTHR18896">
    <property type="entry name" value="PHOSPHOLIPASE D"/>
    <property type="match status" value="1"/>
</dbReference>
<protein>
    <recommendedName>
        <fullName evidence="5">PLD phosphodiesterase domain-containing protein</fullName>
    </recommendedName>
</protein>
<reference evidence="7" key="1">
    <citation type="submission" date="2017-06" db="EMBL/GenBank/DDBJ databases">
        <authorList>
            <person name="Cremers G."/>
        </authorList>
    </citation>
    <scope>NUCLEOTIDE SEQUENCE [LARGE SCALE GENOMIC DNA]</scope>
</reference>
<keyword evidence="2" id="KW-0677">Repeat</keyword>
<dbReference type="InterPro" id="IPR025202">
    <property type="entry name" value="PLD-like_dom"/>
</dbReference>
<dbReference type="CDD" id="cd09105">
    <property type="entry name" value="PLDc_vPLD1_2_like_2"/>
    <property type="match status" value="1"/>
</dbReference>
<keyword evidence="4" id="KW-0443">Lipid metabolism</keyword>
<dbReference type="GO" id="GO:0009395">
    <property type="term" value="P:phospholipid catabolic process"/>
    <property type="evidence" value="ECO:0007669"/>
    <property type="project" value="TreeGrafter"/>
</dbReference>
<dbReference type="InterPro" id="IPR001736">
    <property type="entry name" value="PLipase_D/transphosphatidylase"/>
</dbReference>
<evidence type="ECO:0000256" key="1">
    <source>
        <dbReference type="ARBA" id="ARBA00000798"/>
    </source>
</evidence>
<name>A0A284VJ61_9EURY</name>
<dbReference type="EMBL" id="FZMP01000014">
    <property type="protein sequence ID" value="SNQ59227.1"/>
    <property type="molecule type" value="Genomic_DNA"/>
</dbReference>
<dbReference type="GO" id="GO:0004630">
    <property type="term" value="F:phospholipase D activity"/>
    <property type="evidence" value="ECO:0007669"/>
    <property type="project" value="UniProtKB-EC"/>
</dbReference>
<dbReference type="InterPro" id="IPR015679">
    <property type="entry name" value="PLipase_D_fam"/>
</dbReference>
<dbReference type="SUPFAM" id="SSF56024">
    <property type="entry name" value="Phospholipase D/nuclease"/>
    <property type="match status" value="2"/>
</dbReference>
<dbReference type="Proteomes" id="UP000218615">
    <property type="component" value="Unassembled WGS sequence"/>
</dbReference>
<evidence type="ECO:0000256" key="2">
    <source>
        <dbReference type="ARBA" id="ARBA00022737"/>
    </source>
</evidence>
<dbReference type="SUPFAM" id="SSF49464">
    <property type="entry name" value="Carboxypeptidase regulatory domain-like"/>
    <property type="match status" value="1"/>
</dbReference>
<evidence type="ECO:0000256" key="4">
    <source>
        <dbReference type="ARBA" id="ARBA00023098"/>
    </source>
</evidence>
<dbReference type="RefSeq" id="WP_096203635.1">
    <property type="nucleotide sequence ID" value="NZ_FZMP01000014.1"/>
</dbReference>
<accession>A0A284VJ61</accession>
<evidence type="ECO:0000313" key="6">
    <source>
        <dbReference type="EMBL" id="SNQ59227.1"/>
    </source>
</evidence>
<dbReference type="Gene3D" id="3.30.870.10">
    <property type="entry name" value="Endonuclease Chain A"/>
    <property type="match status" value="2"/>
</dbReference>
<evidence type="ECO:0000313" key="7">
    <source>
        <dbReference type="Proteomes" id="UP000218615"/>
    </source>
</evidence>
<feature type="domain" description="PLD phosphodiesterase" evidence="5">
    <location>
        <begin position="454"/>
        <end position="481"/>
    </location>
</feature>
<organism evidence="6 7">
    <name type="scientific">Candidatus Methanoperedens nitratireducens</name>
    <dbReference type="NCBI Taxonomy" id="1392998"/>
    <lineage>
        <taxon>Archaea</taxon>
        <taxon>Methanobacteriati</taxon>
        <taxon>Methanobacteriota</taxon>
        <taxon>Stenosarchaea group</taxon>
        <taxon>Methanomicrobia</taxon>
        <taxon>Methanosarcinales</taxon>
        <taxon>ANME-2 cluster</taxon>
        <taxon>Candidatus Methanoperedentaceae</taxon>
        <taxon>Candidatus Methanoperedens</taxon>
    </lineage>
</organism>
<dbReference type="OrthoDB" id="69882at2157"/>
<dbReference type="PANTHER" id="PTHR18896:SF76">
    <property type="entry name" value="PHOSPHOLIPASE"/>
    <property type="match status" value="1"/>
</dbReference>
<evidence type="ECO:0000259" key="5">
    <source>
        <dbReference type="PROSITE" id="PS50035"/>
    </source>
</evidence>
<proteinExistence type="predicted"/>
<dbReference type="InterPro" id="IPR008969">
    <property type="entry name" value="CarboxyPept-like_regulatory"/>
</dbReference>
<dbReference type="AlphaFoldDB" id="A0A284VJ61"/>
<keyword evidence="7" id="KW-1185">Reference proteome</keyword>
<dbReference type="Pfam" id="PF13091">
    <property type="entry name" value="PLDc_2"/>
    <property type="match status" value="2"/>
</dbReference>
<keyword evidence="3" id="KW-0378">Hydrolase</keyword>
<evidence type="ECO:0000256" key="3">
    <source>
        <dbReference type="ARBA" id="ARBA00022801"/>
    </source>
</evidence>